<reference evidence="1 2" key="1">
    <citation type="journal article" date="2019" name="Environ. Microbiol.">
        <title>At the nexus of three kingdoms: the genome of the mycorrhizal fungus Gigaspora margarita provides insights into plant, endobacterial and fungal interactions.</title>
        <authorList>
            <person name="Venice F."/>
            <person name="Ghignone S."/>
            <person name="Salvioli di Fossalunga A."/>
            <person name="Amselem J."/>
            <person name="Novero M."/>
            <person name="Xianan X."/>
            <person name="Sedzielewska Toro K."/>
            <person name="Morin E."/>
            <person name="Lipzen A."/>
            <person name="Grigoriev I.V."/>
            <person name="Henrissat B."/>
            <person name="Martin F.M."/>
            <person name="Bonfante P."/>
        </authorList>
    </citation>
    <scope>NUCLEOTIDE SEQUENCE [LARGE SCALE GENOMIC DNA]</scope>
    <source>
        <strain evidence="1 2">BEG34</strain>
    </source>
</reference>
<evidence type="ECO:0000313" key="1">
    <source>
        <dbReference type="EMBL" id="KAF0561098.1"/>
    </source>
</evidence>
<sequence length="209" mass="23632">MPNLYNFQKFFTLNHNFNNKSNAKAVCRFCSLKHEGTQAAALISGCYITNKSILCYSHLANYVVNDDNATISRPIKYYSSSISTVTSIASSMSNQQVSLYNYCRRPISQKNIPIFETLVIRMCISNILPFSFVENEKTQAVFDFVVPNHKLPTQKRIEISLEQSQTEDVIWHIENLMNKTQSKNVKLNAFLSDSAGEYTAASTLDESGN</sequence>
<dbReference type="OrthoDB" id="2436760at2759"/>
<organism evidence="1 2">
    <name type="scientific">Gigaspora margarita</name>
    <dbReference type="NCBI Taxonomy" id="4874"/>
    <lineage>
        <taxon>Eukaryota</taxon>
        <taxon>Fungi</taxon>
        <taxon>Fungi incertae sedis</taxon>
        <taxon>Mucoromycota</taxon>
        <taxon>Glomeromycotina</taxon>
        <taxon>Glomeromycetes</taxon>
        <taxon>Diversisporales</taxon>
        <taxon>Gigasporaceae</taxon>
        <taxon>Gigaspora</taxon>
    </lineage>
</organism>
<dbReference type="AlphaFoldDB" id="A0A8H4B4X8"/>
<proteinExistence type="predicted"/>
<comment type="caution">
    <text evidence="1">The sequence shown here is derived from an EMBL/GenBank/DDBJ whole genome shotgun (WGS) entry which is preliminary data.</text>
</comment>
<gene>
    <name evidence="1" type="ORF">F8M41_000123</name>
</gene>
<accession>A0A8H4B4X8</accession>
<name>A0A8H4B4X8_GIGMA</name>
<protein>
    <submittedName>
        <fullName evidence="1">Uncharacterized protein</fullName>
    </submittedName>
</protein>
<dbReference type="EMBL" id="WTPW01000011">
    <property type="protein sequence ID" value="KAF0561098.1"/>
    <property type="molecule type" value="Genomic_DNA"/>
</dbReference>
<evidence type="ECO:0000313" key="2">
    <source>
        <dbReference type="Proteomes" id="UP000439903"/>
    </source>
</evidence>
<keyword evidence="2" id="KW-1185">Reference proteome</keyword>
<dbReference type="Proteomes" id="UP000439903">
    <property type="component" value="Unassembled WGS sequence"/>
</dbReference>